<protein>
    <submittedName>
        <fullName evidence="2">Glycosyltransferase</fullName>
    </submittedName>
</protein>
<name>A0ABR6SN97_9LIST</name>
<evidence type="ECO:0000313" key="3">
    <source>
        <dbReference type="Proteomes" id="UP000518829"/>
    </source>
</evidence>
<dbReference type="Proteomes" id="UP000518829">
    <property type="component" value="Unassembled WGS sequence"/>
</dbReference>
<dbReference type="SUPFAM" id="SSF53756">
    <property type="entry name" value="UDP-Glycosyltransferase/glycogen phosphorylase"/>
    <property type="match status" value="1"/>
</dbReference>
<accession>A0ABR6SN97</accession>
<organism evidence="2 3">
    <name type="scientific">Listeria farberi</name>
    <dbReference type="NCBI Taxonomy" id="2713500"/>
    <lineage>
        <taxon>Bacteria</taxon>
        <taxon>Bacillati</taxon>
        <taxon>Bacillota</taxon>
        <taxon>Bacilli</taxon>
        <taxon>Bacillales</taxon>
        <taxon>Listeriaceae</taxon>
        <taxon>Listeria</taxon>
    </lineage>
</organism>
<dbReference type="PANTHER" id="PTHR12526:SF630">
    <property type="entry name" value="GLYCOSYLTRANSFERASE"/>
    <property type="match status" value="1"/>
</dbReference>
<keyword evidence="3" id="KW-1185">Reference proteome</keyword>
<reference evidence="2 3" key="1">
    <citation type="submission" date="2020-03" db="EMBL/GenBank/DDBJ databases">
        <title>Soil Listeria distribution.</title>
        <authorList>
            <person name="Liao J."/>
            <person name="Wiedmann M."/>
        </authorList>
    </citation>
    <scope>NUCLEOTIDE SEQUENCE [LARGE SCALE GENOMIC DNA]</scope>
    <source>
        <strain evidence="2 3">FSL L7-1699</strain>
    </source>
</reference>
<dbReference type="EMBL" id="JAARPH010000003">
    <property type="protein sequence ID" value="MBC1375690.1"/>
    <property type="molecule type" value="Genomic_DNA"/>
</dbReference>
<dbReference type="Gene3D" id="3.40.50.2000">
    <property type="entry name" value="Glycogen Phosphorylase B"/>
    <property type="match status" value="2"/>
</dbReference>
<gene>
    <name evidence="2" type="ORF">HB839_09140</name>
</gene>
<feature type="domain" description="Glycosyl transferase family 1" evidence="1">
    <location>
        <begin position="383"/>
        <end position="535"/>
    </location>
</feature>
<sequence length="549" mass="63799">MNLKKLYLKRWFEEGIIKDNVVFITEKDSKCFEKILNSNPFLKEKKQHFIDTLDSEENIVWLGKAEYIISSIELPTFFIKKKGQTYIQIINKPDWNPNFKRLLLHADYIVKKGALENISENFTTIIQGQVLLFENCRFFEEKEKTAVKKAKKVVVMYCGGFKNNGITSSALNLMRNLDKEKYQIVVIEKENLDYYEMLNFNKIPNHVIKVQIPGDVNIAPNEEDAFVDFHAHPLEHLMKNGPTQFLPEEIKAIYKRELYRVLGDTPIDIAIDFDGYFKYWTLLLASSDSPRKIIYQHNEMIQEYSKKLGKEYKHRADLNIIFPLYNYFDIIVSVSKQTGEVNKQHLKHIIQDTSKMTYVHNLIDYEYILRAAKEESDITVSPDTFNFVTMGRLSPEKNHIGLIKAFYQLQKKQPDTQLFIIGLGELEEELKKYVFDIGLEDKVHILGQLENPFPIINACDAFVLSSIHEGQPMVLLECLVLQKKVVSTNIPGCYSLLKDGYGLLVDNSTEGLMEGMEKVMLGYDDFKKFDYKAYNKEAGQMLESKLEKE</sequence>
<dbReference type="PANTHER" id="PTHR12526">
    <property type="entry name" value="GLYCOSYLTRANSFERASE"/>
    <property type="match status" value="1"/>
</dbReference>
<dbReference type="Pfam" id="PF00534">
    <property type="entry name" value="Glycos_transf_1"/>
    <property type="match status" value="1"/>
</dbReference>
<dbReference type="RefSeq" id="WP_185319751.1">
    <property type="nucleotide sequence ID" value="NZ_JAARPH010000003.1"/>
</dbReference>
<evidence type="ECO:0000259" key="1">
    <source>
        <dbReference type="Pfam" id="PF00534"/>
    </source>
</evidence>
<proteinExistence type="predicted"/>
<dbReference type="InterPro" id="IPR001296">
    <property type="entry name" value="Glyco_trans_1"/>
</dbReference>
<dbReference type="CDD" id="cd03811">
    <property type="entry name" value="GT4_GT28_WabH-like"/>
    <property type="match status" value="1"/>
</dbReference>
<comment type="caution">
    <text evidence="2">The sequence shown here is derived from an EMBL/GenBank/DDBJ whole genome shotgun (WGS) entry which is preliminary data.</text>
</comment>
<evidence type="ECO:0000313" key="2">
    <source>
        <dbReference type="EMBL" id="MBC1375690.1"/>
    </source>
</evidence>